<sequence length="85" mass="9727">MGQAIHYTAVDCKEDEDENNDFAEINKTFLLEDESANFIKLNNKLSTVKEIIKEINQLKQSYCDLPEQVDLKAAQHLDQSENPAQ</sequence>
<evidence type="ECO:0000313" key="2">
    <source>
        <dbReference type="Proteomes" id="UP000887159"/>
    </source>
</evidence>
<evidence type="ECO:0000313" key="1">
    <source>
        <dbReference type="EMBL" id="GFY09844.1"/>
    </source>
</evidence>
<reference evidence="1" key="1">
    <citation type="submission" date="2020-08" db="EMBL/GenBank/DDBJ databases">
        <title>Multicomponent nature underlies the extraordinary mechanical properties of spider dragline silk.</title>
        <authorList>
            <person name="Kono N."/>
            <person name="Nakamura H."/>
            <person name="Mori M."/>
            <person name="Yoshida Y."/>
            <person name="Ohtoshi R."/>
            <person name="Malay A.D."/>
            <person name="Moran D.A.P."/>
            <person name="Tomita M."/>
            <person name="Numata K."/>
            <person name="Arakawa K."/>
        </authorList>
    </citation>
    <scope>NUCLEOTIDE SEQUENCE</scope>
</reference>
<dbReference type="EMBL" id="BMAU01021292">
    <property type="protein sequence ID" value="GFY09844.1"/>
    <property type="molecule type" value="Genomic_DNA"/>
</dbReference>
<accession>A0A8X6VEM9</accession>
<organism evidence="1 2">
    <name type="scientific">Trichonephila clavipes</name>
    <name type="common">Golden silk orbweaver</name>
    <name type="synonym">Nephila clavipes</name>
    <dbReference type="NCBI Taxonomy" id="2585209"/>
    <lineage>
        <taxon>Eukaryota</taxon>
        <taxon>Metazoa</taxon>
        <taxon>Ecdysozoa</taxon>
        <taxon>Arthropoda</taxon>
        <taxon>Chelicerata</taxon>
        <taxon>Arachnida</taxon>
        <taxon>Araneae</taxon>
        <taxon>Araneomorphae</taxon>
        <taxon>Entelegynae</taxon>
        <taxon>Araneoidea</taxon>
        <taxon>Nephilidae</taxon>
        <taxon>Trichonephila</taxon>
    </lineage>
</organism>
<name>A0A8X6VEM9_TRICX</name>
<gene>
    <name evidence="1" type="ORF">TNCV_3698061</name>
</gene>
<comment type="caution">
    <text evidence="1">The sequence shown here is derived from an EMBL/GenBank/DDBJ whole genome shotgun (WGS) entry which is preliminary data.</text>
</comment>
<proteinExistence type="predicted"/>
<dbReference type="Proteomes" id="UP000887159">
    <property type="component" value="Unassembled WGS sequence"/>
</dbReference>
<dbReference type="AlphaFoldDB" id="A0A8X6VEM9"/>
<protein>
    <submittedName>
        <fullName evidence="1">Uncharacterized protein</fullName>
    </submittedName>
</protein>
<keyword evidence="2" id="KW-1185">Reference proteome</keyword>